<dbReference type="RefSeq" id="WP_191189266.1">
    <property type="nucleotide sequence ID" value="NZ_JACWMY010000005.1"/>
</dbReference>
<keyword evidence="1" id="KW-1133">Transmembrane helix</keyword>
<keyword evidence="3" id="KW-1185">Reference proteome</keyword>
<proteinExistence type="predicted"/>
<sequence>MKRNVWVFGLISGLLVSLFMICSIAWCYSTGKYEGNMFVGYAGMLISFSLVFVGVKNYRDKFNGGFITFGQALKMAFLISLVASTCYVVAWLIDYYVFIPDFMEKLSAASLEKAQHSGLSPAALAKKTAEIAKAKEIYSTPAGVILFTYLEISPVAILVPFITALILQKKNKAGDFATA</sequence>
<feature type="transmembrane region" description="Helical" evidence="1">
    <location>
        <begin position="7"/>
        <end position="26"/>
    </location>
</feature>
<reference evidence="2 3" key="1">
    <citation type="submission" date="2020-09" db="EMBL/GenBank/DDBJ databases">
        <title>Novel species of Mucilaginibacter isolated from a glacier on the Tibetan Plateau.</title>
        <authorList>
            <person name="Liu Q."/>
            <person name="Xin Y.-H."/>
        </authorList>
    </citation>
    <scope>NUCLEOTIDE SEQUENCE [LARGE SCALE GENOMIC DNA]</scope>
    <source>
        <strain evidence="2 3">ZT4R22</strain>
    </source>
</reference>
<dbReference type="InterPro" id="IPR025250">
    <property type="entry name" value="DUF4199"/>
</dbReference>
<protein>
    <submittedName>
        <fullName evidence="2">DUF4199 domain-containing protein</fullName>
    </submittedName>
</protein>
<accession>A0ABR7WR21</accession>
<feature type="transmembrane region" description="Helical" evidence="1">
    <location>
        <begin position="38"/>
        <end position="55"/>
    </location>
</feature>
<dbReference type="Proteomes" id="UP000606600">
    <property type="component" value="Unassembled WGS sequence"/>
</dbReference>
<organism evidence="2 3">
    <name type="scientific">Mucilaginibacter pankratovii</name>
    <dbReference type="NCBI Taxonomy" id="2772110"/>
    <lineage>
        <taxon>Bacteria</taxon>
        <taxon>Pseudomonadati</taxon>
        <taxon>Bacteroidota</taxon>
        <taxon>Sphingobacteriia</taxon>
        <taxon>Sphingobacteriales</taxon>
        <taxon>Sphingobacteriaceae</taxon>
        <taxon>Mucilaginibacter</taxon>
    </lineage>
</organism>
<keyword evidence="1" id="KW-0472">Membrane</keyword>
<name>A0ABR7WR21_9SPHI</name>
<evidence type="ECO:0000313" key="2">
    <source>
        <dbReference type="EMBL" id="MBD1364608.1"/>
    </source>
</evidence>
<dbReference type="EMBL" id="JACWMY010000005">
    <property type="protein sequence ID" value="MBD1364608.1"/>
    <property type="molecule type" value="Genomic_DNA"/>
</dbReference>
<feature type="transmembrane region" description="Helical" evidence="1">
    <location>
        <begin position="76"/>
        <end position="98"/>
    </location>
</feature>
<evidence type="ECO:0000313" key="3">
    <source>
        <dbReference type="Proteomes" id="UP000606600"/>
    </source>
</evidence>
<keyword evidence="1" id="KW-0812">Transmembrane</keyword>
<feature type="transmembrane region" description="Helical" evidence="1">
    <location>
        <begin position="144"/>
        <end position="167"/>
    </location>
</feature>
<comment type="caution">
    <text evidence="2">The sequence shown here is derived from an EMBL/GenBank/DDBJ whole genome shotgun (WGS) entry which is preliminary data.</text>
</comment>
<gene>
    <name evidence="2" type="ORF">IDJ77_12380</name>
</gene>
<dbReference type="Pfam" id="PF13858">
    <property type="entry name" value="DUF4199"/>
    <property type="match status" value="1"/>
</dbReference>
<evidence type="ECO:0000256" key="1">
    <source>
        <dbReference type="SAM" id="Phobius"/>
    </source>
</evidence>